<evidence type="ECO:0000256" key="1">
    <source>
        <dbReference type="SAM" id="Phobius"/>
    </source>
</evidence>
<gene>
    <name evidence="2" type="ORF">HanXRQr2_Chr11g0467091</name>
</gene>
<dbReference type="Gramene" id="mRNA:HanXRQr2_Chr11g0467091">
    <property type="protein sequence ID" value="CDS:HanXRQr2_Chr11g0467091.1"/>
    <property type="gene ID" value="HanXRQr2_Chr11g0467091"/>
</dbReference>
<keyword evidence="1" id="KW-1133">Transmembrane helix</keyword>
<proteinExistence type="predicted"/>
<organism evidence="2 3">
    <name type="scientific">Helianthus annuus</name>
    <name type="common">Common sunflower</name>
    <dbReference type="NCBI Taxonomy" id="4232"/>
    <lineage>
        <taxon>Eukaryota</taxon>
        <taxon>Viridiplantae</taxon>
        <taxon>Streptophyta</taxon>
        <taxon>Embryophyta</taxon>
        <taxon>Tracheophyta</taxon>
        <taxon>Spermatophyta</taxon>
        <taxon>Magnoliopsida</taxon>
        <taxon>eudicotyledons</taxon>
        <taxon>Gunneridae</taxon>
        <taxon>Pentapetalae</taxon>
        <taxon>asterids</taxon>
        <taxon>campanulids</taxon>
        <taxon>Asterales</taxon>
        <taxon>Asteraceae</taxon>
        <taxon>Asteroideae</taxon>
        <taxon>Heliantheae alliance</taxon>
        <taxon>Heliantheae</taxon>
        <taxon>Helianthus</taxon>
    </lineage>
</organism>
<feature type="transmembrane region" description="Helical" evidence="1">
    <location>
        <begin position="58"/>
        <end position="78"/>
    </location>
</feature>
<reference evidence="2" key="1">
    <citation type="journal article" date="2017" name="Nature">
        <title>The sunflower genome provides insights into oil metabolism, flowering and Asterid evolution.</title>
        <authorList>
            <person name="Badouin H."/>
            <person name="Gouzy J."/>
            <person name="Grassa C.J."/>
            <person name="Murat F."/>
            <person name="Staton S.E."/>
            <person name="Cottret L."/>
            <person name="Lelandais-Briere C."/>
            <person name="Owens G.L."/>
            <person name="Carrere S."/>
            <person name="Mayjonade B."/>
            <person name="Legrand L."/>
            <person name="Gill N."/>
            <person name="Kane N.C."/>
            <person name="Bowers J.E."/>
            <person name="Hubner S."/>
            <person name="Bellec A."/>
            <person name="Berard A."/>
            <person name="Berges H."/>
            <person name="Blanchet N."/>
            <person name="Boniface M.C."/>
            <person name="Brunel D."/>
            <person name="Catrice O."/>
            <person name="Chaidir N."/>
            <person name="Claudel C."/>
            <person name="Donnadieu C."/>
            <person name="Faraut T."/>
            <person name="Fievet G."/>
            <person name="Helmstetter N."/>
            <person name="King M."/>
            <person name="Knapp S.J."/>
            <person name="Lai Z."/>
            <person name="Le Paslier M.C."/>
            <person name="Lippi Y."/>
            <person name="Lorenzon L."/>
            <person name="Mandel J.R."/>
            <person name="Marage G."/>
            <person name="Marchand G."/>
            <person name="Marquand E."/>
            <person name="Bret-Mestries E."/>
            <person name="Morien E."/>
            <person name="Nambeesan S."/>
            <person name="Nguyen T."/>
            <person name="Pegot-Espagnet P."/>
            <person name="Pouilly N."/>
            <person name="Raftis F."/>
            <person name="Sallet E."/>
            <person name="Schiex T."/>
            <person name="Thomas J."/>
            <person name="Vandecasteele C."/>
            <person name="Vares D."/>
            <person name="Vear F."/>
            <person name="Vautrin S."/>
            <person name="Crespi M."/>
            <person name="Mangin B."/>
            <person name="Burke J.M."/>
            <person name="Salse J."/>
            <person name="Munos S."/>
            <person name="Vincourt P."/>
            <person name="Rieseberg L.H."/>
            <person name="Langlade N.B."/>
        </authorList>
    </citation>
    <scope>NUCLEOTIDE SEQUENCE</scope>
    <source>
        <tissue evidence="2">Leaves</tissue>
    </source>
</reference>
<protein>
    <submittedName>
        <fullName evidence="2">Oxysterol-binding protein</fullName>
    </submittedName>
</protein>
<keyword evidence="1" id="KW-0472">Membrane</keyword>
<dbReference type="AlphaFoldDB" id="A0A9K3HKB2"/>
<keyword evidence="1" id="KW-0812">Transmembrane</keyword>
<dbReference type="EMBL" id="MNCJ02000326">
    <property type="protein sequence ID" value="KAF5779999.1"/>
    <property type="molecule type" value="Genomic_DNA"/>
</dbReference>
<evidence type="ECO:0000313" key="2">
    <source>
        <dbReference type="EMBL" id="KAF5779999.1"/>
    </source>
</evidence>
<comment type="caution">
    <text evidence="2">The sequence shown here is derived from an EMBL/GenBank/DDBJ whole genome shotgun (WGS) entry which is preliminary data.</text>
</comment>
<keyword evidence="3" id="KW-1185">Reference proteome</keyword>
<sequence length="101" mass="11462">MEIQIFVLRNGVLSYSKIHRPENLTTDDDVRFIGDVFVGRLKRLNSCGSRSNKNQKSVGIVHLKVLKFIFIFYILLVVEVEVTNIGKLFNCSFGGGGGWLW</sequence>
<reference evidence="2" key="2">
    <citation type="submission" date="2020-06" db="EMBL/GenBank/DDBJ databases">
        <title>Helianthus annuus Genome sequencing and assembly Release 2.</title>
        <authorList>
            <person name="Gouzy J."/>
            <person name="Langlade N."/>
            <person name="Munos S."/>
        </authorList>
    </citation>
    <scope>NUCLEOTIDE SEQUENCE</scope>
    <source>
        <tissue evidence="2">Leaves</tissue>
    </source>
</reference>
<evidence type="ECO:0000313" key="3">
    <source>
        <dbReference type="Proteomes" id="UP000215914"/>
    </source>
</evidence>
<accession>A0A9K3HKB2</accession>
<name>A0A9K3HKB2_HELAN</name>
<dbReference type="Proteomes" id="UP000215914">
    <property type="component" value="Unassembled WGS sequence"/>
</dbReference>